<keyword evidence="5 7" id="KW-1133">Transmembrane helix</keyword>
<keyword evidence="6 7" id="KW-0472">Membrane</keyword>
<feature type="transmembrane region" description="Helical" evidence="7">
    <location>
        <begin position="135"/>
        <end position="158"/>
    </location>
</feature>
<evidence type="ECO:0000313" key="8">
    <source>
        <dbReference type="EMBL" id="KUH31291.1"/>
    </source>
</evidence>
<dbReference type="Pfam" id="PF03977">
    <property type="entry name" value="OAD_beta"/>
    <property type="match status" value="1"/>
</dbReference>
<evidence type="ECO:0000313" key="9">
    <source>
        <dbReference type="Proteomes" id="UP000053462"/>
    </source>
</evidence>
<feature type="transmembrane region" description="Helical" evidence="7">
    <location>
        <begin position="20"/>
        <end position="39"/>
    </location>
</feature>
<feature type="transmembrane region" description="Helical" evidence="7">
    <location>
        <begin position="196"/>
        <end position="215"/>
    </location>
</feature>
<comment type="subcellular location">
    <subcellularLocation>
        <location evidence="1">Cell membrane</location>
        <topology evidence="1">Multi-pass membrane protein</topology>
    </subcellularLocation>
</comment>
<dbReference type="STRING" id="227598.APY94_12655"/>
<dbReference type="OrthoDB" id="85178at2157"/>
<proteinExistence type="predicted"/>
<evidence type="ECO:0000256" key="4">
    <source>
        <dbReference type="ARBA" id="ARBA00022967"/>
    </source>
</evidence>
<dbReference type="PANTHER" id="PTHR35806:SF1">
    <property type="entry name" value="OXALOACETATE DECARBOXYLASE BETA CHAIN 2"/>
    <property type="match status" value="1"/>
</dbReference>
<protein>
    <submittedName>
        <fullName evidence="8">Glutaconyl-CoA decarboxylase subunit beta</fullName>
    </submittedName>
</protein>
<keyword evidence="3 7" id="KW-0812">Transmembrane</keyword>
<dbReference type="PANTHER" id="PTHR35806">
    <property type="entry name" value="OXALOACETATE DECARBOXYLASE BETA CHAIN 2"/>
    <property type="match status" value="1"/>
</dbReference>
<evidence type="ECO:0000256" key="5">
    <source>
        <dbReference type="ARBA" id="ARBA00022989"/>
    </source>
</evidence>
<dbReference type="EMBL" id="LLYW01000060">
    <property type="protein sequence ID" value="KUH31291.1"/>
    <property type="molecule type" value="Genomic_DNA"/>
</dbReference>
<gene>
    <name evidence="8" type="ORF">APY94_12655</name>
</gene>
<comment type="caution">
    <text evidence="8">The sequence shown here is derived from an EMBL/GenBank/DDBJ whole genome shotgun (WGS) entry which is preliminary data.</text>
</comment>
<feature type="transmembrane region" description="Helical" evidence="7">
    <location>
        <begin position="101"/>
        <end position="123"/>
    </location>
</feature>
<feature type="transmembrane region" description="Helical" evidence="7">
    <location>
        <begin position="382"/>
        <end position="401"/>
    </location>
</feature>
<evidence type="ECO:0000256" key="1">
    <source>
        <dbReference type="ARBA" id="ARBA00004651"/>
    </source>
</evidence>
<dbReference type="GO" id="GO:0005886">
    <property type="term" value="C:plasma membrane"/>
    <property type="evidence" value="ECO:0007669"/>
    <property type="project" value="UniProtKB-SubCell"/>
</dbReference>
<keyword evidence="4" id="KW-1278">Translocase</keyword>
<keyword evidence="9" id="KW-1185">Reference proteome</keyword>
<organism evidence="8 9">
    <name type="scientific">Thermococcus celericrescens</name>
    <dbReference type="NCBI Taxonomy" id="227598"/>
    <lineage>
        <taxon>Archaea</taxon>
        <taxon>Methanobacteriati</taxon>
        <taxon>Methanobacteriota</taxon>
        <taxon>Thermococci</taxon>
        <taxon>Thermococcales</taxon>
        <taxon>Thermococcaceae</taxon>
        <taxon>Thermococcus</taxon>
    </lineage>
</organism>
<accession>A0A100XVX9</accession>
<sequence length="402" mass="42458">MAGLVESIIAFFQGMGLLNLSWGNVVMIAVGLALVYLAIRYEMEPLLLLPIGISAVLVNIPLGHLANWPIAPNLPEHIADNIFATLSYLNQQYGPPGIFDIIYYTLIRTEIVPLLIFFGLGAMTDFGPMIADPKTALMGAAAQIGVFIAMLTALALGFNLHQAASIGIIGGADGPTTIYLTTKLAPEILGATAVAAYSYMSLVPLIQPPIIRALTTREERKIRMEQLRPVSKREKIIFPIISMIVIGLLVPSAAPLVGMLMIGNLFRESGVVERLSRAAQEELMNIVTIFLGLGVGSTMRADSFLTQETLMILGLGIVAFASATAGGVLFGKLMMKLSGGRINPMIGAAGVSAVPMSARVVQRMASEEDPGNFILMHAMGPNVAGVIGTAVAAGVFLSVLAG</sequence>
<evidence type="ECO:0000256" key="6">
    <source>
        <dbReference type="ARBA" id="ARBA00023136"/>
    </source>
</evidence>
<evidence type="ECO:0000256" key="3">
    <source>
        <dbReference type="ARBA" id="ARBA00022692"/>
    </source>
</evidence>
<feature type="transmembrane region" description="Helical" evidence="7">
    <location>
        <begin position="46"/>
        <end position="66"/>
    </location>
</feature>
<dbReference type="NCBIfam" id="TIGR01109">
    <property type="entry name" value="Na_pump_decarbB"/>
    <property type="match status" value="1"/>
</dbReference>
<dbReference type="InterPro" id="IPR005661">
    <property type="entry name" value="OadB_MmdB"/>
</dbReference>
<evidence type="ECO:0000256" key="7">
    <source>
        <dbReference type="SAM" id="Phobius"/>
    </source>
</evidence>
<evidence type="ECO:0000256" key="2">
    <source>
        <dbReference type="ARBA" id="ARBA00022475"/>
    </source>
</evidence>
<name>A0A100XVX9_9EURY</name>
<dbReference type="PIRSF" id="PIRSF015658">
    <property type="entry name" value="MmdB_OadB"/>
    <property type="match status" value="1"/>
</dbReference>
<reference evidence="8 9" key="1">
    <citation type="submission" date="2015-10" db="EMBL/GenBank/DDBJ databases">
        <title>Draft genome sequence of Thermococcus celericrescens strain DSM 17994.</title>
        <authorList>
            <person name="Hong S.-J."/>
            <person name="Park C.-E."/>
            <person name="Shin J.-H."/>
        </authorList>
    </citation>
    <scope>NUCLEOTIDE SEQUENCE [LARGE SCALE GENOMIC DNA]</scope>
    <source>
        <strain evidence="8 9">DSM 17994</strain>
    </source>
</reference>
<dbReference type="Proteomes" id="UP000053462">
    <property type="component" value="Unassembled WGS sequence"/>
</dbReference>
<dbReference type="RefSeq" id="WP_058939960.1">
    <property type="nucleotide sequence ID" value="NZ_LLYW01000060.1"/>
</dbReference>
<keyword evidence="2" id="KW-1003">Cell membrane</keyword>
<dbReference type="GO" id="GO:0006814">
    <property type="term" value="P:sodium ion transport"/>
    <property type="evidence" value="ECO:0007669"/>
    <property type="project" value="InterPro"/>
</dbReference>
<dbReference type="GO" id="GO:0016829">
    <property type="term" value="F:lyase activity"/>
    <property type="evidence" value="ECO:0007669"/>
    <property type="project" value="InterPro"/>
</dbReference>
<dbReference type="AlphaFoldDB" id="A0A100XVX9"/>
<feature type="transmembrane region" description="Helical" evidence="7">
    <location>
        <begin position="311"/>
        <end position="330"/>
    </location>
</feature>
<feature type="transmembrane region" description="Helical" evidence="7">
    <location>
        <begin position="236"/>
        <end position="263"/>
    </location>
</feature>